<sequence>MLCCLCLKESNDATNIFENSRQDIAKILAIHFWFEPLKDDPAYSAICTVCWGKLMDFHEFYEMVEQAHRRYKEPEIITVKTEAGPLEYSSSKDEPIGELEELMMEVPESLNKTSDDVPDTNDDQSCDSDKFDFFTNESQHSDPFDDADGKEHSQDFTGPISTAESQKSHESAAENDLKLEAPVPEKRKRGRKPKNKSETSCKEGSQIKSRKPKSAKDKAINKPEEESAYKIKMKSFDEEIAQYMGLHCDVCNIAVENFAGVKNHMRTVHNIENGYVKCCDKMFYKRANLLHHIRHHVDPNCYRCDECNQIFSDYQSLRNHNFIKHQKEEDKIYACNECPKKFAKKYLLEQHRTFKHKDRFKQCKTCNRRYKTLEELQEHNKEPCAGGRMCDICAKVIFGPSAFVRHQMEHNGQAKVQCDLCGSWHKDKYALRKHKRRHMQPKTPHVCDICNKISPSRDAMESHKKYAHRTPDKAFECEFCKKCFKRPRSLKEHLSTHTGEFLYTCPHCPKTFNSNANMHSHRKNVHPVEFEEARKRRKRVGYLGDQLPIIEPHKVATNNATDTGTDNSNSIVNVSPDKSNDITML</sequence>
<reference evidence="15" key="1">
    <citation type="submission" date="2020-05" db="UniProtKB">
        <authorList>
            <consortium name="EnsemblMetazoa"/>
        </authorList>
    </citation>
    <scope>IDENTIFICATION</scope>
    <source>
        <strain evidence="15">Aabys</strain>
    </source>
</reference>
<dbReference type="SUPFAM" id="SSF57716">
    <property type="entry name" value="Glucocorticoid receptor-like (DNA-binding domain)"/>
    <property type="match status" value="1"/>
</dbReference>
<dbReference type="OrthoDB" id="3565419at2759"/>
<feature type="binding site" evidence="11">
    <location>
        <position position="6"/>
    </location>
    <ligand>
        <name>Zn(2+)</name>
        <dbReference type="ChEBI" id="CHEBI:29105"/>
    </ligand>
</feature>
<evidence type="ECO:0000313" key="16">
    <source>
        <dbReference type="Proteomes" id="UP001652621"/>
    </source>
</evidence>
<evidence type="ECO:0000256" key="2">
    <source>
        <dbReference type="ARBA" id="ARBA00022723"/>
    </source>
</evidence>
<dbReference type="Pfam" id="PF13894">
    <property type="entry name" value="zf-C2H2_4"/>
    <property type="match status" value="1"/>
</dbReference>
<keyword evidence="9" id="KW-0539">Nucleus</keyword>
<feature type="binding site" evidence="11">
    <location>
        <position position="47"/>
    </location>
    <ligand>
        <name>Zn(2+)</name>
        <dbReference type="ChEBI" id="CHEBI:29105"/>
    </ligand>
</feature>
<keyword evidence="2 11" id="KW-0479">Metal-binding</keyword>
<dbReference type="PROSITE" id="PS51915">
    <property type="entry name" value="ZAD"/>
    <property type="match status" value="1"/>
</dbReference>
<evidence type="ECO:0000256" key="9">
    <source>
        <dbReference type="ARBA" id="ARBA00023242"/>
    </source>
</evidence>
<feature type="domain" description="C2H2-type" evidence="13">
    <location>
        <begin position="475"/>
        <end position="502"/>
    </location>
</feature>
<evidence type="ECO:0000259" key="13">
    <source>
        <dbReference type="PROSITE" id="PS50157"/>
    </source>
</evidence>
<evidence type="ECO:0000256" key="12">
    <source>
        <dbReference type="SAM" id="MobiDB-lite"/>
    </source>
</evidence>
<feature type="domain" description="C2H2-type" evidence="13">
    <location>
        <begin position="302"/>
        <end position="330"/>
    </location>
</feature>
<evidence type="ECO:0000256" key="7">
    <source>
        <dbReference type="ARBA" id="ARBA00023125"/>
    </source>
</evidence>
<feature type="binding site" evidence="11">
    <location>
        <position position="50"/>
    </location>
    <ligand>
        <name>Zn(2+)</name>
        <dbReference type="ChEBI" id="CHEBI:29105"/>
    </ligand>
</feature>
<feature type="compositionally biased region" description="Low complexity" evidence="12">
    <location>
        <begin position="556"/>
        <end position="570"/>
    </location>
</feature>
<dbReference type="Gene3D" id="3.30.160.60">
    <property type="entry name" value="Classic Zinc Finger"/>
    <property type="match status" value="5"/>
</dbReference>
<feature type="region of interest" description="Disordered" evidence="12">
    <location>
        <begin position="554"/>
        <end position="585"/>
    </location>
</feature>
<protein>
    <submittedName>
        <fullName evidence="17">Transcription factor grauzone</fullName>
    </submittedName>
</protein>
<dbReference type="PROSITE" id="PS00028">
    <property type="entry name" value="ZINC_FINGER_C2H2_1"/>
    <property type="match status" value="6"/>
</dbReference>
<feature type="compositionally biased region" description="Acidic residues" evidence="12">
    <location>
        <begin position="116"/>
        <end position="126"/>
    </location>
</feature>
<dbReference type="EnsemblMetazoa" id="MDOA016003-RA">
    <property type="protein sequence ID" value="MDOA016003-PA"/>
    <property type="gene ID" value="MDOA016003"/>
</dbReference>
<dbReference type="GO" id="GO:0005634">
    <property type="term" value="C:nucleus"/>
    <property type="evidence" value="ECO:0007669"/>
    <property type="project" value="UniProtKB-SubCell"/>
</dbReference>
<comment type="subcellular location">
    <subcellularLocation>
        <location evidence="1">Nucleus</location>
    </subcellularLocation>
</comment>
<evidence type="ECO:0000256" key="5">
    <source>
        <dbReference type="ARBA" id="ARBA00022833"/>
    </source>
</evidence>
<dbReference type="GeneID" id="105261757"/>
<dbReference type="Pfam" id="PF00096">
    <property type="entry name" value="zf-C2H2"/>
    <property type="match status" value="2"/>
</dbReference>
<evidence type="ECO:0000256" key="10">
    <source>
        <dbReference type="PROSITE-ProRule" id="PRU00042"/>
    </source>
</evidence>
<dbReference type="Pfam" id="PF13912">
    <property type="entry name" value="zf-C2H2_6"/>
    <property type="match status" value="3"/>
</dbReference>
<keyword evidence="4 10" id="KW-0863">Zinc-finger</keyword>
<feature type="compositionally biased region" description="Basic and acidic residues" evidence="12">
    <location>
        <begin position="166"/>
        <end position="185"/>
    </location>
</feature>
<dbReference type="GO" id="GO:0008270">
    <property type="term" value="F:zinc ion binding"/>
    <property type="evidence" value="ECO:0007669"/>
    <property type="project" value="UniProtKB-UniRule"/>
</dbReference>
<feature type="region of interest" description="Disordered" evidence="12">
    <location>
        <begin position="111"/>
        <end position="222"/>
    </location>
</feature>
<feature type="compositionally biased region" description="Basic and acidic residues" evidence="12">
    <location>
        <begin position="139"/>
        <end position="154"/>
    </location>
</feature>
<evidence type="ECO:0000313" key="17">
    <source>
        <dbReference type="RefSeq" id="XP_011292153.1"/>
    </source>
</evidence>
<evidence type="ECO:0000256" key="1">
    <source>
        <dbReference type="ARBA" id="ARBA00004123"/>
    </source>
</evidence>
<dbReference type="InterPro" id="IPR012934">
    <property type="entry name" value="Znf_AD"/>
</dbReference>
<dbReference type="AlphaFoldDB" id="A0A1I8NJ37"/>
<reference evidence="17" key="2">
    <citation type="submission" date="2025-04" db="UniProtKB">
        <authorList>
            <consortium name="RefSeq"/>
        </authorList>
    </citation>
    <scope>IDENTIFICATION</scope>
    <source>
        <strain evidence="17">Aabys</strain>
    </source>
</reference>
<keyword evidence="5 11" id="KW-0862">Zinc</keyword>
<dbReference type="Gene3D" id="3.40.1800.20">
    <property type="match status" value="1"/>
</dbReference>
<name>A0A1I8NJ37_MUSDO</name>
<keyword evidence="8" id="KW-0804">Transcription</keyword>
<keyword evidence="3" id="KW-0677">Repeat</keyword>
<dbReference type="SMART" id="SM00868">
    <property type="entry name" value="zf-AD"/>
    <property type="match status" value="1"/>
</dbReference>
<feature type="domain" description="C2H2-type" evidence="13">
    <location>
        <begin position="333"/>
        <end position="361"/>
    </location>
</feature>
<feature type="binding site" evidence="11">
    <location>
        <position position="3"/>
    </location>
    <ligand>
        <name>Zn(2+)</name>
        <dbReference type="ChEBI" id="CHEBI:29105"/>
    </ligand>
</feature>
<evidence type="ECO:0000259" key="14">
    <source>
        <dbReference type="PROSITE" id="PS51915"/>
    </source>
</evidence>
<dbReference type="KEGG" id="mde:105261757"/>
<dbReference type="GO" id="GO:0003677">
    <property type="term" value="F:DNA binding"/>
    <property type="evidence" value="ECO:0007669"/>
    <property type="project" value="UniProtKB-KW"/>
</dbReference>
<dbReference type="PROSITE" id="PS50157">
    <property type="entry name" value="ZINC_FINGER_C2H2_2"/>
    <property type="match status" value="5"/>
</dbReference>
<dbReference type="SMART" id="SM00355">
    <property type="entry name" value="ZnF_C2H2"/>
    <property type="match status" value="10"/>
</dbReference>
<evidence type="ECO:0000313" key="15">
    <source>
        <dbReference type="EnsemblMetazoa" id="MDOA016003-PA"/>
    </source>
</evidence>
<evidence type="ECO:0000256" key="3">
    <source>
        <dbReference type="ARBA" id="ARBA00022737"/>
    </source>
</evidence>
<dbReference type="InterPro" id="IPR036236">
    <property type="entry name" value="Znf_C2H2_sf"/>
</dbReference>
<proteinExistence type="predicted"/>
<dbReference type="VEuPathDB" id="VectorBase:MDOA016003"/>
<dbReference type="Pfam" id="PF07776">
    <property type="entry name" value="zf-AD"/>
    <property type="match status" value="1"/>
</dbReference>
<evidence type="ECO:0000256" key="8">
    <source>
        <dbReference type="ARBA" id="ARBA00023163"/>
    </source>
</evidence>
<keyword evidence="6" id="KW-0805">Transcription regulation</keyword>
<dbReference type="SUPFAM" id="SSF57667">
    <property type="entry name" value="beta-beta-alpha zinc fingers"/>
    <property type="match status" value="4"/>
</dbReference>
<feature type="compositionally biased region" description="Polar residues" evidence="12">
    <location>
        <begin position="155"/>
        <end position="165"/>
    </location>
</feature>
<feature type="domain" description="C2H2-type" evidence="13">
    <location>
        <begin position="503"/>
        <end position="531"/>
    </location>
</feature>
<accession>A0A1I8NJ37</accession>
<dbReference type="Proteomes" id="UP001652621">
    <property type="component" value="Unplaced"/>
</dbReference>
<keyword evidence="7" id="KW-0238">DNA-binding</keyword>
<keyword evidence="16" id="KW-1185">Reference proteome</keyword>
<feature type="domain" description="ZAD" evidence="14">
    <location>
        <begin position="1"/>
        <end position="74"/>
    </location>
</feature>
<organism evidence="15">
    <name type="scientific">Musca domestica</name>
    <name type="common">House fly</name>
    <dbReference type="NCBI Taxonomy" id="7370"/>
    <lineage>
        <taxon>Eukaryota</taxon>
        <taxon>Metazoa</taxon>
        <taxon>Ecdysozoa</taxon>
        <taxon>Arthropoda</taxon>
        <taxon>Hexapoda</taxon>
        <taxon>Insecta</taxon>
        <taxon>Pterygota</taxon>
        <taxon>Neoptera</taxon>
        <taxon>Endopterygota</taxon>
        <taxon>Diptera</taxon>
        <taxon>Brachycera</taxon>
        <taxon>Muscomorpha</taxon>
        <taxon>Muscoidea</taxon>
        <taxon>Muscidae</taxon>
        <taxon>Musca</taxon>
    </lineage>
</organism>
<feature type="domain" description="C2H2-type" evidence="13">
    <location>
        <begin position="416"/>
        <end position="443"/>
    </location>
</feature>
<dbReference type="PANTHER" id="PTHR47772:SF13">
    <property type="entry name" value="GASTRULA ZINC FINGER PROTEIN XLCGF49.1-LIKE-RELATED"/>
    <property type="match status" value="1"/>
</dbReference>
<dbReference type="PANTHER" id="PTHR47772">
    <property type="entry name" value="ZINC FINGER PROTEIN 200"/>
    <property type="match status" value="1"/>
</dbReference>
<dbReference type="InterPro" id="IPR050636">
    <property type="entry name" value="C2H2-ZF_domain-containing"/>
</dbReference>
<evidence type="ECO:0000256" key="4">
    <source>
        <dbReference type="ARBA" id="ARBA00022771"/>
    </source>
</evidence>
<dbReference type="VEuPathDB" id="VectorBase:MDOMA2_013168"/>
<gene>
    <name evidence="15" type="primary">105261757</name>
    <name evidence="17" type="synonym">LOC105261757</name>
</gene>
<dbReference type="InterPro" id="IPR013087">
    <property type="entry name" value="Znf_C2H2_type"/>
</dbReference>
<evidence type="ECO:0000256" key="11">
    <source>
        <dbReference type="PROSITE-ProRule" id="PRU01263"/>
    </source>
</evidence>
<dbReference type="RefSeq" id="XP_011292153.1">
    <property type="nucleotide sequence ID" value="XM_011293851.2"/>
</dbReference>
<evidence type="ECO:0000256" key="6">
    <source>
        <dbReference type="ARBA" id="ARBA00023015"/>
    </source>
</evidence>
<dbReference type="FunFam" id="3.30.160.60:FF:000045">
    <property type="entry name" value="ZFP69 zinc finger protein B"/>
    <property type="match status" value="1"/>
</dbReference>